<dbReference type="CDD" id="cd04301">
    <property type="entry name" value="NAT_SF"/>
    <property type="match status" value="1"/>
</dbReference>
<accession>A0A645B353</accession>
<feature type="domain" description="N-acetyltransferase" evidence="1">
    <location>
        <begin position="11"/>
        <end position="172"/>
    </location>
</feature>
<dbReference type="Pfam" id="PF13302">
    <property type="entry name" value="Acetyltransf_3"/>
    <property type="match status" value="1"/>
</dbReference>
<sequence>MGVKNLESSRLIIRSTRKEDTDFCLGIWLDEEMGKYLSDPPREKANDTYLEWKENVEIYDGCYYFIAVSKETGNYIGTCSAIPSEDKKQWDLGYAIHKNYWRQGYATEMIKALIDFCHDNGAKKITAPVAQENIGSNAVLKKLNFYIEKEGTFKKSGTDIIYDEYVYALNLE</sequence>
<dbReference type="Gene3D" id="3.40.630.30">
    <property type="match status" value="1"/>
</dbReference>
<dbReference type="PANTHER" id="PTHR43792:SF1">
    <property type="entry name" value="N-ACETYLTRANSFERASE DOMAIN-CONTAINING PROTEIN"/>
    <property type="match status" value="1"/>
</dbReference>
<dbReference type="EMBL" id="VSSQ01015609">
    <property type="protein sequence ID" value="MPM56144.1"/>
    <property type="molecule type" value="Genomic_DNA"/>
</dbReference>
<dbReference type="GO" id="GO:0016747">
    <property type="term" value="F:acyltransferase activity, transferring groups other than amino-acyl groups"/>
    <property type="evidence" value="ECO:0007669"/>
    <property type="project" value="InterPro"/>
</dbReference>
<organism evidence="2">
    <name type="scientific">bioreactor metagenome</name>
    <dbReference type="NCBI Taxonomy" id="1076179"/>
    <lineage>
        <taxon>unclassified sequences</taxon>
        <taxon>metagenomes</taxon>
        <taxon>ecological metagenomes</taxon>
    </lineage>
</organism>
<evidence type="ECO:0000313" key="2">
    <source>
        <dbReference type="EMBL" id="MPM56144.1"/>
    </source>
</evidence>
<proteinExistence type="predicted"/>
<dbReference type="AlphaFoldDB" id="A0A645B353"/>
<protein>
    <recommendedName>
        <fullName evidence="1">N-acetyltransferase domain-containing protein</fullName>
    </recommendedName>
</protein>
<name>A0A645B353_9ZZZZ</name>
<comment type="caution">
    <text evidence="2">The sequence shown here is derived from an EMBL/GenBank/DDBJ whole genome shotgun (WGS) entry which is preliminary data.</text>
</comment>
<dbReference type="InterPro" id="IPR000182">
    <property type="entry name" value="GNAT_dom"/>
</dbReference>
<reference evidence="2" key="1">
    <citation type="submission" date="2019-08" db="EMBL/GenBank/DDBJ databases">
        <authorList>
            <person name="Kucharzyk K."/>
            <person name="Murdoch R.W."/>
            <person name="Higgins S."/>
            <person name="Loffler F."/>
        </authorList>
    </citation>
    <scope>NUCLEOTIDE SEQUENCE</scope>
</reference>
<dbReference type="InterPro" id="IPR051531">
    <property type="entry name" value="N-acetyltransferase"/>
</dbReference>
<dbReference type="SUPFAM" id="SSF55729">
    <property type="entry name" value="Acyl-CoA N-acyltransferases (Nat)"/>
    <property type="match status" value="1"/>
</dbReference>
<gene>
    <name evidence="2" type="ORF">SDC9_102945</name>
</gene>
<dbReference type="PANTHER" id="PTHR43792">
    <property type="entry name" value="GNAT FAMILY, PUTATIVE (AFU_ORTHOLOGUE AFUA_3G00765)-RELATED-RELATED"/>
    <property type="match status" value="1"/>
</dbReference>
<dbReference type="PROSITE" id="PS51186">
    <property type="entry name" value="GNAT"/>
    <property type="match status" value="1"/>
</dbReference>
<dbReference type="InterPro" id="IPR016181">
    <property type="entry name" value="Acyl_CoA_acyltransferase"/>
</dbReference>
<evidence type="ECO:0000259" key="1">
    <source>
        <dbReference type="PROSITE" id="PS51186"/>
    </source>
</evidence>